<dbReference type="AlphaFoldDB" id="A0A382ML30"/>
<dbReference type="EMBL" id="UINC01094443">
    <property type="protein sequence ID" value="SVC49683.1"/>
    <property type="molecule type" value="Genomic_DNA"/>
</dbReference>
<name>A0A382ML30_9ZZZZ</name>
<proteinExistence type="predicted"/>
<evidence type="ECO:0000313" key="1">
    <source>
        <dbReference type="EMBL" id="SVC49683.1"/>
    </source>
</evidence>
<protein>
    <submittedName>
        <fullName evidence="1">Uncharacterized protein</fullName>
    </submittedName>
</protein>
<reference evidence="1" key="1">
    <citation type="submission" date="2018-05" db="EMBL/GenBank/DDBJ databases">
        <authorList>
            <person name="Lanie J.A."/>
            <person name="Ng W.-L."/>
            <person name="Kazmierczak K.M."/>
            <person name="Andrzejewski T.M."/>
            <person name="Davidsen T.M."/>
            <person name="Wayne K.J."/>
            <person name="Tettelin H."/>
            <person name="Glass J.I."/>
            <person name="Rusch D."/>
            <person name="Podicherti R."/>
            <person name="Tsui H.-C.T."/>
            <person name="Winkler M.E."/>
        </authorList>
    </citation>
    <scope>NUCLEOTIDE SEQUENCE</scope>
</reference>
<gene>
    <name evidence="1" type="ORF">METZ01_LOCUS302537</name>
</gene>
<accession>A0A382ML30</accession>
<feature type="non-terminal residue" evidence="1">
    <location>
        <position position="1"/>
    </location>
</feature>
<organism evidence="1">
    <name type="scientific">marine metagenome</name>
    <dbReference type="NCBI Taxonomy" id="408172"/>
    <lineage>
        <taxon>unclassified sequences</taxon>
        <taxon>metagenomes</taxon>
        <taxon>ecological metagenomes</taxon>
    </lineage>
</organism>
<sequence length="38" mass="4358">SDRLNISLFVVEQPNIIAVPITDKIILFMINLDKNFVN</sequence>